<evidence type="ECO:0000313" key="2">
    <source>
        <dbReference type="EMBL" id="ERL08242.1"/>
    </source>
</evidence>
<evidence type="ECO:0000256" key="1">
    <source>
        <dbReference type="SAM" id="MobiDB-lite"/>
    </source>
</evidence>
<organism evidence="2 3">
    <name type="scientific">Olsenella profusa F0195</name>
    <dbReference type="NCBI Taxonomy" id="1125712"/>
    <lineage>
        <taxon>Bacteria</taxon>
        <taxon>Bacillati</taxon>
        <taxon>Actinomycetota</taxon>
        <taxon>Coriobacteriia</taxon>
        <taxon>Coriobacteriales</taxon>
        <taxon>Atopobiaceae</taxon>
        <taxon>Olsenella</taxon>
    </lineage>
</organism>
<evidence type="ECO:0000313" key="3">
    <source>
        <dbReference type="Proteomes" id="UP000016638"/>
    </source>
</evidence>
<reference evidence="2 3" key="1">
    <citation type="submission" date="2013-08" db="EMBL/GenBank/DDBJ databases">
        <authorList>
            <person name="Durkin A.S."/>
            <person name="Haft D.R."/>
            <person name="McCorrison J."/>
            <person name="Torralba M."/>
            <person name="Gillis M."/>
            <person name="Haft D.H."/>
            <person name="Methe B."/>
            <person name="Sutton G."/>
            <person name="Nelson K.E."/>
        </authorList>
    </citation>
    <scope>NUCLEOTIDE SEQUENCE [LARGE SCALE GENOMIC DNA]</scope>
    <source>
        <strain evidence="2 3">F0195</strain>
    </source>
</reference>
<dbReference type="EMBL" id="AWEZ01000045">
    <property type="protein sequence ID" value="ERL08242.1"/>
    <property type="molecule type" value="Genomic_DNA"/>
</dbReference>
<dbReference type="AlphaFoldDB" id="U2UYR6"/>
<gene>
    <name evidence="2" type="ORF">HMPREF1316_0091</name>
</gene>
<keyword evidence="3" id="KW-1185">Reference proteome</keyword>
<comment type="caution">
    <text evidence="2">The sequence shown here is derived from an EMBL/GenBank/DDBJ whole genome shotgun (WGS) entry which is preliminary data.</text>
</comment>
<name>U2UYR6_9ACTN</name>
<feature type="region of interest" description="Disordered" evidence="1">
    <location>
        <begin position="1"/>
        <end position="40"/>
    </location>
</feature>
<accession>U2UYR6</accession>
<dbReference type="PATRIC" id="fig|1125712.3.peg.1224"/>
<feature type="compositionally biased region" description="Polar residues" evidence="1">
    <location>
        <begin position="23"/>
        <end position="32"/>
    </location>
</feature>
<proteinExistence type="predicted"/>
<sequence length="40" mass="4076">MDAVARDTTVQDGSGTAAPGDQSRITSVTTVDRASEVGPR</sequence>
<dbReference type="STRING" id="1125712.HMPREF1316_0091"/>
<protein>
    <submittedName>
        <fullName evidence="2">Uncharacterized protein</fullName>
    </submittedName>
</protein>
<dbReference type="Proteomes" id="UP000016638">
    <property type="component" value="Unassembled WGS sequence"/>
</dbReference>